<accession>A0AAD4K7R2</accession>
<dbReference type="PANTHER" id="PTHR15681:SF1">
    <property type="entry name" value="MAD2L1-BINDING PROTEIN"/>
    <property type="match status" value="1"/>
</dbReference>
<dbReference type="InterPro" id="IPR009511">
    <property type="entry name" value="MAD1/Cdc20-bound-Mad2-bd"/>
</dbReference>
<gene>
    <name evidence="1" type="ORF">KR093_011480</name>
</gene>
<evidence type="ECO:0000313" key="2">
    <source>
        <dbReference type="Proteomes" id="UP001200034"/>
    </source>
</evidence>
<evidence type="ECO:0000313" key="1">
    <source>
        <dbReference type="EMBL" id="KAH8381731.1"/>
    </source>
</evidence>
<proteinExistence type="predicted"/>
<dbReference type="GO" id="GO:0007096">
    <property type="term" value="P:regulation of exit from mitosis"/>
    <property type="evidence" value="ECO:0007669"/>
    <property type="project" value="InterPro"/>
</dbReference>
<dbReference type="InterPro" id="IPR053729">
    <property type="entry name" value="MAD2L1BP_domain_sf"/>
</dbReference>
<reference evidence="1" key="1">
    <citation type="journal article" date="2021" name="Mol. Ecol. Resour.">
        <title>Phylogenomic analyses of the genus Drosophila reveals genomic signals of climate adaptation.</title>
        <authorList>
            <person name="Li F."/>
            <person name="Rane R.V."/>
            <person name="Luria V."/>
            <person name="Xiong Z."/>
            <person name="Chen J."/>
            <person name="Li Z."/>
            <person name="Catullo R.A."/>
            <person name="Griffin P.C."/>
            <person name="Schiffer M."/>
            <person name="Pearce S."/>
            <person name="Lee S.F."/>
            <person name="McElroy K."/>
            <person name="Stocker A."/>
            <person name="Shirriffs J."/>
            <person name="Cockerell F."/>
            <person name="Coppin C."/>
            <person name="Sgro C.M."/>
            <person name="Karger A."/>
            <person name="Cain J.W."/>
            <person name="Weber J.A."/>
            <person name="Santpere G."/>
            <person name="Kirschner M.W."/>
            <person name="Hoffmann A.A."/>
            <person name="Oakeshott J.G."/>
            <person name="Zhang G."/>
        </authorList>
    </citation>
    <scope>NUCLEOTIDE SEQUENCE</scope>
    <source>
        <strain evidence="1">BGI-SZ-2011g</strain>
    </source>
</reference>
<dbReference type="Proteomes" id="UP001200034">
    <property type="component" value="Unassembled WGS sequence"/>
</dbReference>
<comment type="caution">
    <text evidence="1">The sequence shown here is derived from an EMBL/GenBank/DDBJ whole genome shotgun (WGS) entry which is preliminary data.</text>
</comment>
<keyword evidence="2" id="KW-1185">Reference proteome</keyword>
<dbReference type="EMBL" id="JAJJHW010000824">
    <property type="protein sequence ID" value="KAH8381731.1"/>
    <property type="molecule type" value="Genomic_DNA"/>
</dbReference>
<name>A0AAD4K7R2_9MUSC</name>
<dbReference type="AlphaFoldDB" id="A0AAD4K7R2"/>
<organism evidence="1 2">
    <name type="scientific">Drosophila rubida</name>
    <dbReference type="NCBI Taxonomy" id="30044"/>
    <lineage>
        <taxon>Eukaryota</taxon>
        <taxon>Metazoa</taxon>
        <taxon>Ecdysozoa</taxon>
        <taxon>Arthropoda</taxon>
        <taxon>Hexapoda</taxon>
        <taxon>Insecta</taxon>
        <taxon>Pterygota</taxon>
        <taxon>Neoptera</taxon>
        <taxon>Endopterygota</taxon>
        <taxon>Diptera</taxon>
        <taxon>Brachycera</taxon>
        <taxon>Muscomorpha</taxon>
        <taxon>Ephydroidea</taxon>
        <taxon>Drosophilidae</taxon>
        <taxon>Drosophila</taxon>
    </lineage>
</organism>
<sequence>MANTVKNVDLKLQDVDVLTTGILAELVNGILDFLLFHRSQIPFVYKTYKYYVEKWDDIDETKTESFENYQLQKQRFLAKETKEAISNMREMIRVAFRSSKAVKSLRFLFGNNTFMPSESYTIHIPHTSISRNHGDIHAMPEGPLNQTLLRLLTCEELYALWSTELKATNVYLELELLTDCHAEPHSATMKLYPKEVVSQLPRSCKNVHLHLSHVNENDSDLTCCKQLVIFQDLDTLNIVDEQAEEEEVCCKQIEQISGWWQSDIIVRGFRAPKYDLWSS</sequence>
<dbReference type="PANTHER" id="PTHR15681">
    <property type="entry name" value="MAD2L1-BINDING PROTEIN"/>
    <property type="match status" value="1"/>
</dbReference>
<dbReference type="Gene3D" id="3.30.900.20">
    <property type="match status" value="1"/>
</dbReference>
<dbReference type="GO" id="GO:0005634">
    <property type="term" value="C:nucleus"/>
    <property type="evidence" value="ECO:0007669"/>
    <property type="project" value="InterPro"/>
</dbReference>
<evidence type="ECO:0008006" key="3">
    <source>
        <dbReference type="Google" id="ProtNLM"/>
    </source>
</evidence>
<protein>
    <recommendedName>
        <fullName evidence="3">MAD2L1-binding protein</fullName>
    </recommendedName>
</protein>